<keyword evidence="3" id="KW-1185">Reference proteome</keyword>
<evidence type="ECO:0000256" key="1">
    <source>
        <dbReference type="SAM" id="MobiDB-lite"/>
    </source>
</evidence>
<comment type="caution">
    <text evidence="2">The sequence shown here is derived from an EMBL/GenBank/DDBJ whole genome shotgun (WGS) entry which is preliminary data.</text>
</comment>
<evidence type="ECO:0000313" key="3">
    <source>
        <dbReference type="Proteomes" id="UP001153269"/>
    </source>
</evidence>
<dbReference type="AlphaFoldDB" id="A0A9N7UTN5"/>
<gene>
    <name evidence="2" type="ORF">PLEPLA_LOCUS24589</name>
</gene>
<reference evidence="2" key="1">
    <citation type="submission" date="2020-03" db="EMBL/GenBank/DDBJ databases">
        <authorList>
            <person name="Weist P."/>
        </authorList>
    </citation>
    <scope>NUCLEOTIDE SEQUENCE</scope>
</reference>
<protein>
    <submittedName>
        <fullName evidence="2">Uncharacterized protein</fullName>
    </submittedName>
</protein>
<name>A0A9N7UTN5_PLEPL</name>
<sequence>MCGATDSDTCVLAHRSFSARLKAALEELSPTGTTASIKHSGLSFHTSAETGRKPSELPVTDDDLASRLRHTDDSGFPSVRVKCERFCGEPAALHALQTLNSQSQRRGRVETL</sequence>
<accession>A0A9N7UTN5</accession>
<proteinExistence type="predicted"/>
<dbReference type="EMBL" id="CADEAL010001902">
    <property type="protein sequence ID" value="CAB1436556.1"/>
    <property type="molecule type" value="Genomic_DNA"/>
</dbReference>
<evidence type="ECO:0000313" key="2">
    <source>
        <dbReference type="EMBL" id="CAB1436556.1"/>
    </source>
</evidence>
<organism evidence="2 3">
    <name type="scientific">Pleuronectes platessa</name>
    <name type="common">European plaice</name>
    <dbReference type="NCBI Taxonomy" id="8262"/>
    <lineage>
        <taxon>Eukaryota</taxon>
        <taxon>Metazoa</taxon>
        <taxon>Chordata</taxon>
        <taxon>Craniata</taxon>
        <taxon>Vertebrata</taxon>
        <taxon>Euteleostomi</taxon>
        <taxon>Actinopterygii</taxon>
        <taxon>Neopterygii</taxon>
        <taxon>Teleostei</taxon>
        <taxon>Neoteleostei</taxon>
        <taxon>Acanthomorphata</taxon>
        <taxon>Carangaria</taxon>
        <taxon>Pleuronectiformes</taxon>
        <taxon>Pleuronectoidei</taxon>
        <taxon>Pleuronectidae</taxon>
        <taxon>Pleuronectes</taxon>
    </lineage>
</organism>
<feature type="region of interest" description="Disordered" evidence="1">
    <location>
        <begin position="32"/>
        <end position="61"/>
    </location>
</feature>
<dbReference type="Proteomes" id="UP001153269">
    <property type="component" value="Unassembled WGS sequence"/>
</dbReference>
<feature type="compositionally biased region" description="Polar residues" evidence="1">
    <location>
        <begin position="32"/>
        <end position="49"/>
    </location>
</feature>